<evidence type="ECO:0000256" key="3">
    <source>
        <dbReference type="ARBA" id="ARBA00022737"/>
    </source>
</evidence>
<dbReference type="PANTHER" id="PTHR45888:SF4">
    <property type="entry name" value="PHD FINGER PROTEIN 10"/>
    <property type="match status" value="1"/>
</dbReference>
<dbReference type="PANTHER" id="PTHR45888">
    <property type="entry name" value="HL01030P-RELATED"/>
    <property type="match status" value="1"/>
</dbReference>
<dbReference type="EMBL" id="ODYU01009812">
    <property type="protein sequence ID" value="SOQ54482.1"/>
    <property type="molecule type" value="Genomic_DNA"/>
</dbReference>
<dbReference type="PROSITE" id="PS01359">
    <property type="entry name" value="ZF_PHD_1"/>
    <property type="match status" value="1"/>
</dbReference>
<evidence type="ECO:0000313" key="12">
    <source>
        <dbReference type="EMBL" id="SOQ54482.1"/>
    </source>
</evidence>
<protein>
    <submittedName>
        <fullName evidence="12">SFRICE_001405</fullName>
    </submittedName>
</protein>
<keyword evidence="3" id="KW-0677">Repeat</keyword>
<evidence type="ECO:0000256" key="2">
    <source>
        <dbReference type="ARBA" id="ARBA00022723"/>
    </source>
</evidence>
<dbReference type="AlphaFoldDB" id="A0A2H1WNG3"/>
<evidence type="ECO:0000256" key="1">
    <source>
        <dbReference type="ARBA" id="ARBA00004123"/>
    </source>
</evidence>
<accession>A0A2H1WNG3</accession>
<dbReference type="InterPro" id="IPR019787">
    <property type="entry name" value="Znf_PHD-finger"/>
</dbReference>
<feature type="compositionally biased region" description="Basic and acidic residues" evidence="10">
    <location>
        <begin position="245"/>
        <end position="255"/>
    </location>
</feature>
<dbReference type="CDD" id="cd15529">
    <property type="entry name" value="PHD2_PHF10"/>
    <property type="match status" value="1"/>
</dbReference>
<evidence type="ECO:0000256" key="9">
    <source>
        <dbReference type="PROSITE-ProRule" id="PRU00146"/>
    </source>
</evidence>
<dbReference type="InterPro" id="IPR001965">
    <property type="entry name" value="Znf_PHD"/>
</dbReference>
<dbReference type="Pfam" id="PF00628">
    <property type="entry name" value="PHD"/>
    <property type="match status" value="2"/>
</dbReference>
<dbReference type="InterPro" id="IPR011011">
    <property type="entry name" value="Znf_FYVE_PHD"/>
</dbReference>
<dbReference type="Gene3D" id="3.30.40.10">
    <property type="entry name" value="Zinc/RING finger domain, C3HC4 (zinc finger)"/>
    <property type="match status" value="2"/>
</dbReference>
<feature type="region of interest" description="Disordered" evidence="10">
    <location>
        <begin position="233"/>
        <end position="278"/>
    </location>
</feature>
<comment type="subcellular location">
    <subcellularLocation>
        <location evidence="1">Nucleus</location>
    </subcellularLocation>
</comment>
<keyword evidence="6" id="KW-0805">Transcription regulation</keyword>
<keyword evidence="4 9" id="KW-0863">Zinc-finger</keyword>
<dbReference type="SUPFAM" id="SSF57903">
    <property type="entry name" value="FYVE/PHD zinc finger"/>
    <property type="match status" value="2"/>
</dbReference>
<reference evidence="12" key="1">
    <citation type="submission" date="2016-07" db="EMBL/GenBank/DDBJ databases">
        <authorList>
            <person name="Bretaudeau A."/>
        </authorList>
    </citation>
    <scope>NUCLEOTIDE SEQUENCE</scope>
    <source>
        <strain evidence="12">Rice</strain>
        <tissue evidence="12">Whole body</tissue>
    </source>
</reference>
<dbReference type="PROSITE" id="PS50016">
    <property type="entry name" value="ZF_PHD_2"/>
    <property type="match status" value="2"/>
</dbReference>
<keyword evidence="5" id="KW-0862">Zinc</keyword>
<dbReference type="InterPro" id="IPR013083">
    <property type="entry name" value="Znf_RING/FYVE/PHD"/>
</dbReference>
<evidence type="ECO:0000259" key="11">
    <source>
        <dbReference type="PROSITE" id="PS50016"/>
    </source>
</evidence>
<dbReference type="GO" id="GO:0008270">
    <property type="term" value="F:zinc ion binding"/>
    <property type="evidence" value="ECO:0007669"/>
    <property type="project" value="UniProtKB-KW"/>
</dbReference>
<evidence type="ECO:0000256" key="4">
    <source>
        <dbReference type="ARBA" id="ARBA00022771"/>
    </source>
</evidence>
<keyword evidence="8" id="KW-0539">Nucleus</keyword>
<feature type="domain" description="PHD-type" evidence="11">
    <location>
        <begin position="133"/>
        <end position="187"/>
    </location>
</feature>
<evidence type="ECO:0000256" key="5">
    <source>
        <dbReference type="ARBA" id="ARBA00022833"/>
    </source>
</evidence>
<evidence type="ECO:0000256" key="6">
    <source>
        <dbReference type="ARBA" id="ARBA00023015"/>
    </source>
</evidence>
<evidence type="ECO:0000256" key="8">
    <source>
        <dbReference type="ARBA" id="ARBA00023242"/>
    </source>
</evidence>
<dbReference type="GO" id="GO:0005634">
    <property type="term" value="C:nucleus"/>
    <property type="evidence" value="ECO:0007669"/>
    <property type="project" value="UniProtKB-SubCell"/>
</dbReference>
<evidence type="ECO:0000256" key="7">
    <source>
        <dbReference type="ARBA" id="ARBA00023163"/>
    </source>
</evidence>
<dbReference type="SMART" id="SM00249">
    <property type="entry name" value="PHD"/>
    <property type="match status" value="2"/>
</dbReference>
<sequence>MAVHPSCLELSADTIRKCRDYAWQCAECKTCCTCRQPADDDKMLFCDLCDRGFHIYCVGLDTVPSGRWHCVECAICKSCGARSPGGAGGGGAGGAAASTEPAEWHHQTRRGLGGHKVYSHSLCTPCARAYRIGRYCPLCERSFIGPKGTMQLVICKLCDRQLHQDCVRQTVSNLNVLDYTCAECRRTGITSRAAAVRLAPRTIATLFMAKRRFNKYAHRQYLASRARQAEEARLEAGEDSVDAAEPLRVELRDDMSDGSDAPPDLADTSDPLDATPDA</sequence>
<name>A0A2H1WNG3_SPOFR</name>
<organism evidence="12">
    <name type="scientific">Spodoptera frugiperda</name>
    <name type="common">Fall armyworm</name>
    <dbReference type="NCBI Taxonomy" id="7108"/>
    <lineage>
        <taxon>Eukaryota</taxon>
        <taxon>Metazoa</taxon>
        <taxon>Ecdysozoa</taxon>
        <taxon>Arthropoda</taxon>
        <taxon>Hexapoda</taxon>
        <taxon>Insecta</taxon>
        <taxon>Pterygota</taxon>
        <taxon>Neoptera</taxon>
        <taxon>Endopterygota</taxon>
        <taxon>Lepidoptera</taxon>
        <taxon>Glossata</taxon>
        <taxon>Ditrysia</taxon>
        <taxon>Noctuoidea</taxon>
        <taxon>Noctuidae</taxon>
        <taxon>Amphipyrinae</taxon>
        <taxon>Spodoptera</taxon>
    </lineage>
</organism>
<keyword evidence="7" id="KW-0804">Transcription</keyword>
<gene>
    <name evidence="12" type="ORF">SFRICE_001405</name>
</gene>
<evidence type="ECO:0000256" key="10">
    <source>
        <dbReference type="SAM" id="MobiDB-lite"/>
    </source>
</evidence>
<dbReference type="InterPro" id="IPR019786">
    <property type="entry name" value="Zinc_finger_PHD-type_CS"/>
</dbReference>
<proteinExistence type="predicted"/>
<keyword evidence="2" id="KW-0479">Metal-binding</keyword>
<feature type="domain" description="PHD-type" evidence="11">
    <location>
        <begin position="28"/>
        <end position="76"/>
    </location>
</feature>